<keyword evidence="3" id="KW-1185">Reference proteome</keyword>
<organism evidence="2 3">
    <name type="scientific">Sphingomonas xinjiangensis</name>
    <dbReference type="NCBI Taxonomy" id="643568"/>
    <lineage>
        <taxon>Bacteria</taxon>
        <taxon>Pseudomonadati</taxon>
        <taxon>Pseudomonadota</taxon>
        <taxon>Alphaproteobacteria</taxon>
        <taxon>Sphingomonadales</taxon>
        <taxon>Sphingomonadaceae</taxon>
        <taxon>Sphingomonas</taxon>
    </lineage>
</organism>
<dbReference type="RefSeq" id="WP_184084373.1">
    <property type="nucleotide sequence ID" value="NZ_JACIJF010000002.1"/>
</dbReference>
<evidence type="ECO:0000313" key="3">
    <source>
        <dbReference type="Proteomes" id="UP000527143"/>
    </source>
</evidence>
<comment type="caution">
    <text evidence="2">The sequence shown here is derived from an EMBL/GenBank/DDBJ whole genome shotgun (WGS) entry which is preliminary data.</text>
</comment>
<dbReference type="AlphaFoldDB" id="A0A840YK99"/>
<proteinExistence type="predicted"/>
<evidence type="ECO:0000256" key="1">
    <source>
        <dbReference type="SAM" id="MobiDB-lite"/>
    </source>
</evidence>
<reference evidence="2 3" key="1">
    <citation type="submission" date="2020-08" db="EMBL/GenBank/DDBJ databases">
        <title>Genomic Encyclopedia of Type Strains, Phase IV (KMG-IV): sequencing the most valuable type-strain genomes for metagenomic binning, comparative biology and taxonomic classification.</title>
        <authorList>
            <person name="Goeker M."/>
        </authorList>
    </citation>
    <scope>NUCLEOTIDE SEQUENCE [LARGE SCALE GENOMIC DNA]</scope>
    <source>
        <strain evidence="2 3">DSM 26736</strain>
    </source>
</reference>
<evidence type="ECO:0000313" key="2">
    <source>
        <dbReference type="EMBL" id="MBB5709516.1"/>
    </source>
</evidence>
<dbReference type="Proteomes" id="UP000527143">
    <property type="component" value="Unassembled WGS sequence"/>
</dbReference>
<feature type="region of interest" description="Disordered" evidence="1">
    <location>
        <begin position="1"/>
        <end position="36"/>
    </location>
</feature>
<sequence length="68" mass="7157">MKRVGEARVEANRAGSEDVGRDGDDRGVGGKRPRGVSMRRTLALPLICVTGVPSTTRAPAAWRAISAP</sequence>
<gene>
    <name evidence="2" type="ORF">FHT02_000738</name>
</gene>
<accession>A0A840YK99</accession>
<dbReference type="EMBL" id="JACIJF010000002">
    <property type="protein sequence ID" value="MBB5709516.1"/>
    <property type="molecule type" value="Genomic_DNA"/>
</dbReference>
<protein>
    <submittedName>
        <fullName evidence="2">Uncharacterized protein</fullName>
    </submittedName>
</protein>
<feature type="compositionally biased region" description="Basic and acidic residues" evidence="1">
    <location>
        <begin position="1"/>
        <end position="28"/>
    </location>
</feature>
<name>A0A840YK99_9SPHN</name>